<dbReference type="Gene3D" id="3.40.50.300">
    <property type="entry name" value="P-loop containing nucleotide triphosphate hydrolases"/>
    <property type="match status" value="1"/>
</dbReference>
<proteinExistence type="predicted"/>
<dbReference type="EMBL" id="CP157743">
    <property type="protein sequence ID" value="XBS19667.1"/>
    <property type="molecule type" value="Genomic_DNA"/>
</dbReference>
<evidence type="ECO:0000259" key="1">
    <source>
        <dbReference type="Pfam" id="PF01926"/>
    </source>
</evidence>
<gene>
    <name evidence="2" type="ORF">Q9L42_015060</name>
</gene>
<keyword evidence="3" id="KW-1185">Reference proteome</keyword>
<sequence length="580" mass="66325">MLEFIQILKQRYQTVISQLDKRDLQVHEYQQRIEQLIYAEAFIRKGQLLEAEKQFPLQIAVIGPTQAGKSSIVNLLLASDVAGVSPLAGYTVHPHGYCHDIRIADCGGLQTYFGRFQQLAEQQLSHTRYDCYSLADSVPTSSLLPACVLWDTPDFDSIDAGDYQEGVIRTIALADIIVLVVSKEKYADQSVWEIMAMIEPFNQPTLICVNKLTEGSEQFILPSLKQKWLQVRSDAFPDAAALFYDKQTGAPSWPEDRVDVFTALQKKLAPKKHALYQQQLLNKYWSSWLEPVYAEQEALENWRNLVDQCLQNALKEYRRDYLDHPHHYETFQNALIELLNLLEIPGMAKVLGKTRRVMTWPYRKLMSLGKNKSLANISHEVSLLEQIGEHVMIQLSDRLLEKTETETMNSGWWKDACGVLRQRKEAILKRYDREVALYHENFQQDIEATAHRLYNKLLEQPMTLNALRATRVTTDATALALAIKTGGIGLHDLIITPAMLSVTSLLTESALGGYMNRQEAELKRHQLNTVTTLLFDDTLKQTLYQLPDHLPGPKRFNISAEQLQQAEHDLKEKKHGLRIL</sequence>
<dbReference type="GO" id="GO:0002098">
    <property type="term" value="P:tRNA wobble uridine modification"/>
    <property type="evidence" value="ECO:0007669"/>
    <property type="project" value="TreeGrafter"/>
</dbReference>
<evidence type="ECO:0000313" key="3">
    <source>
        <dbReference type="Proteomes" id="UP001225378"/>
    </source>
</evidence>
<accession>A0AAU7NRT3</accession>
<dbReference type="GO" id="GO:0030488">
    <property type="term" value="P:tRNA methylation"/>
    <property type="evidence" value="ECO:0007669"/>
    <property type="project" value="TreeGrafter"/>
</dbReference>
<dbReference type="PANTHER" id="PTHR42714:SF6">
    <property type="entry name" value="TRANSLATION INITIATION FACTOR IF-2"/>
    <property type="match status" value="1"/>
</dbReference>
<dbReference type="RefSeq" id="WP_349431341.1">
    <property type="nucleotide sequence ID" value="NZ_CP157743.1"/>
</dbReference>
<dbReference type="InterPro" id="IPR027417">
    <property type="entry name" value="P-loop_NTPase"/>
</dbReference>
<dbReference type="AlphaFoldDB" id="A0AAU7NRT3"/>
<feature type="domain" description="G" evidence="1">
    <location>
        <begin position="58"/>
        <end position="211"/>
    </location>
</feature>
<dbReference type="PANTHER" id="PTHR42714">
    <property type="entry name" value="TRNA MODIFICATION GTPASE GTPBP3"/>
    <property type="match status" value="1"/>
</dbReference>
<organism evidence="2 3">
    <name type="scientific">Methylomarinum roseum</name>
    <dbReference type="NCBI Taxonomy" id="3067653"/>
    <lineage>
        <taxon>Bacteria</taxon>
        <taxon>Pseudomonadati</taxon>
        <taxon>Pseudomonadota</taxon>
        <taxon>Gammaproteobacteria</taxon>
        <taxon>Methylococcales</taxon>
        <taxon>Methylococcaceae</taxon>
        <taxon>Methylomarinum</taxon>
    </lineage>
</organism>
<dbReference type="GO" id="GO:0005737">
    <property type="term" value="C:cytoplasm"/>
    <property type="evidence" value="ECO:0007669"/>
    <property type="project" value="TreeGrafter"/>
</dbReference>
<dbReference type="KEGG" id="mech:Q9L42_015060"/>
<dbReference type="InterPro" id="IPR006073">
    <property type="entry name" value="GTP-bd"/>
</dbReference>
<dbReference type="Proteomes" id="UP001225378">
    <property type="component" value="Chromosome"/>
</dbReference>
<dbReference type="SUPFAM" id="SSF52540">
    <property type="entry name" value="P-loop containing nucleoside triphosphate hydrolases"/>
    <property type="match status" value="1"/>
</dbReference>
<reference evidence="2 3" key="1">
    <citation type="journal article" date="2024" name="Microbiology">
        <title>Methylomarinum rosea sp. nov., a novel halophilic methanotrophic bacterium from the hypersaline Lake Elton.</title>
        <authorList>
            <person name="Suleimanov R.Z."/>
            <person name="Oshkin I.Y."/>
            <person name="Danilova O.V."/>
            <person name="Suzina N.E."/>
            <person name="Dedysh S.N."/>
        </authorList>
    </citation>
    <scope>NUCLEOTIDE SEQUENCE [LARGE SCALE GENOMIC DNA]</scope>
    <source>
        <strain evidence="2 3">Ch1-1</strain>
    </source>
</reference>
<protein>
    <submittedName>
        <fullName evidence="2">GTPase</fullName>
    </submittedName>
</protein>
<evidence type="ECO:0000313" key="2">
    <source>
        <dbReference type="EMBL" id="XBS19667.1"/>
    </source>
</evidence>
<name>A0AAU7NRT3_9GAMM</name>
<dbReference type="GO" id="GO:0005525">
    <property type="term" value="F:GTP binding"/>
    <property type="evidence" value="ECO:0007669"/>
    <property type="project" value="InterPro"/>
</dbReference>
<dbReference type="Pfam" id="PF01926">
    <property type="entry name" value="MMR_HSR1"/>
    <property type="match status" value="1"/>
</dbReference>
<dbReference type="CDD" id="cd00882">
    <property type="entry name" value="Ras_like_GTPase"/>
    <property type="match status" value="1"/>
</dbReference>